<evidence type="ECO:0000313" key="2">
    <source>
        <dbReference type="Proteomes" id="UP000267187"/>
    </source>
</evidence>
<dbReference type="Pfam" id="PF06945">
    <property type="entry name" value="DUF1289"/>
    <property type="match status" value="1"/>
</dbReference>
<evidence type="ECO:0008006" key="3">
    <source>
        <dbReference type="Google" id="ProtNLM"/>
    </source>
</evidence>
<evidence type="ECO:0000313" key="1">
    <source>
        <dbReference type="EMBL" id="RMA81421.1"/>
    </source>
</evidence>
<dbReference type="OrthoDB" id="9811423at2"/>
<name>A0A3M0A8B1_9GAMM</name>
<dbReference type="PANTHER" id="PTHR35175:SF2">
    <property type="entry name" value="DUF1289 DOMAIN-CONTAINING PROTEIN"/>
    <property type="match status" value="1"/>
</dbReference>
<dbReference type="Proteomes" id="UP000267187">
    <property type="component" value="Unassembled WGS sequence"/>
</dbReference>
<gene>
    <name evidence="1" type="ORF">DFR27_1241</name>
</gene>
<dbReference type="EMBL" id="REFJ01000002">
    <property type="protein sequence ID" value="RMA81421.1"/>
    <property type="molecule type" value="Genomic_DNA"/>
</dbReference>
<proteinExistence type="predicted"/>
<dbReference type="AlphaFoldDB" id="A0A3M0A8B1"/>
<organism evidence="1 2">
    <name type="scientific">Umboniibacter marinipuniceus</name>
    <dbReference type="NCBI Taxonomy" id="569599"/>
    <lineage>
        <taxon>Bacteria</taxon>
        <taxon>Pseudomonadati</taxon>
        <taxon>Pseudomonadota</taxon>
        <taxon>Gammaproteobacteria</taxon>
        <taxon>Cellvibrionales</taxon>
        <taxon>Cellvibrionaceae</taxon>
        <taxon>Umboniibacter</taxon>
    </lineage>
</organism>
<sequence>MSIASPCIGVCALDNDDVCIGCFRTADDITEWQLYSEEEQIACIKESNERAQAQGMSL</sequence>
<dbReference type="PANTHER" id="PTHR35175">
    <property type="entry name" value="DUF1289 DOMAIN-CONTAINING PROTEIN"/>
    <property type="match status" value="1"/>
</dbReference>
<dbReference type="InterPro" id="IPR010710">
    <property type="entry name" value="DUF1289"/>
</dbReference>
<dbReference type="RefSeq" id="WP_121876563.1">
    <property type="nucleotide sequence ID" value="NZ_REFJ01000002.1"/>
</dbReference>
<reference evidence="1 2" key="1">
    <citation type="submission" date="2018-10" db="EMBL/GenBank/DDBJ databases">
        <title>Genomic Encyclopedia of Type Strains, Phase IV (KMG-IV): sequencing the most valuable type-strain genomes for metagenomic binning, comparative biology and taxonomic classification.</title>
        <authorList>
            <person name="Goeker M."/>
        </authorList>
    </citation>
    <scope>NUCLEOTIDE SEQUENCE [LARGE SCALE GENOMIC DNA]</scope>
    <source>
        <strain evidence="1 2">DSM 25080</strain>
    </source>
</reference>
<keyword evidence="2" id="KW-1185">Reference proteome</keyword>
<protein>
    <recommendedName>
        <fullName evidence="3">Fe-S protein YdhL (DUF1289 family)</fullName>
    </recommendedName>
</protein>
<comment type="caution">
    <text evidence="1">The sequence shown here is derived from an EMBL/GenBank/DDBJ whole genome shotgun (WGS) entry which is preliminary data.</text>
</comment>
<accession>A0A3M0A8B1</accession>